<dbReference type="Proteomes" id="UP001181355">
    <property type="component" value="Chromosome"/>
</dbReference>
<evidence type="ECO:0000259" key="2">
    <source>
        <dbReference type="SMART" id="SM00062"/>
    </source>
</evidence>
<proteinExistence type="predicted"/>
<evidence type="ECO:0000313" key="3">
    <source>
        <dbReference type="EMBL" id="WMW80282.1"/>
    </source>
</evidence>
<reference evidence="3" key="1">
    <citation type="submission" date="2023-09" db="EMBL/GenBank/DDBJ databases">
        <title>Undibacterium sp. 20NA77.5 isolated from freshwater.</title>
        <authorList>
            <person name="Le V."/>
            <person name="Ko S.-R."/>
            <person name="Ahn C.-Y."/>
            <person name="Oh H.-M."/>
        </authorList>
    </citation>
    <scope>NUCLEOTIDE SEQUENCE</scope>
    <source>
        <strain evidence="3">20NA77.5</strain>
    </source>
</reference>
<name>A0ABY9RGE8_9BURK</name>
<dbReference type="PANTHER" id="PTHR35841">
    <property type="entry name" value="PHOSPHONATES-BINDING PERIPLASMIC PROTEIN"/>
    <property type="match status" value="1"/>
</dbReference>
<dbReference type="PANTHER" id="PTHR35841:SF1">
    <property type="entry name" value="PHOSPHONATES-BINDING PERIPLASMIC PROTEIN"/>
    <property type="match status" value="1"/>
</dbReference>
<evidence type="ECO:0000256" key="1">
    <source>
        <dbReference type="SAM" id="SignalP"/>
    </source>
</evidence>
<dbReference type="RefSeq" id="WP_309481775.1">
    <property type="nucleotide sequence ID" value="NZ_CP133720.1"/>
</dbReference>
<dbReference type="SUPFAM" id="SSF53850">
    <property type="entry name" value="Periplasmic binding protein-like II"/>
    <property type="match status" value="1"/>
</dbReference>
<dbReference type="Gene3D" id="3.40.190.10">
    <property type="entry name" value="Periplasmic binding protein-like II"/>
    <property type="match status" value="2"/>
</dbReference>
<dbReference type="EMBL" id="CP133720">
    <property type="protein sequence ID" value="WMW80282.1"/>
    <property type="molecule type" value="Genomic_DNA"/>
</dbReference>
<keyword evidence="4" id="KW-1185">Reference proteome</keyword>
<dbReference type="InterPro" id="IPR001638">
    <property type="entry name" value="Solute-binding_3/MltF_N"/>
</dbReference>
<feature type="signal peptide" evidence="1">
    <location>
        <begin position="1"/>
        <end position="25"/>
    </location>
</feature>
<feature type="domain" description="Solute-binding protein family 3/N-terminal" evidence="2">
    <location>
        <begin position="42"/>
        <end position="264"/>
    </location>
</feature>
<dbReference type="SMART" id="SM00062">
    <property type="entry name" value="PBPb"/>
    <property type="match status" value="1"/>
</dbReference>
<dbReference type="InterPro" id="IPR006311">
    <property type="entry name" value="TAT_signal"/>
</dbReference>
<evidence type="ECO:0000313" key="4">
    <source>
        <dbReference type="Proteomes" id="UP001181355"/>
    </source>
</evidence>
<accession>A0ABY9RGE8</accession>
<gene>
    <name evidence="3" type="ORF">RF679_16780</name>
</gene>
<sequence length="292" mass="32364">MYSRRSLLKHGSLLLGSLYLPMALATSPIASTAAAPPPAQKVYTISVVPQYNGVQLHTEWSPLLARIARDTGVQFQLVLAKTIPQFETAVLAGEPDFAYLNPYHAVMAKRAQNYLPFIRDNKTLKGILVVRQDSPYKTLHDLDKKSVGFPAPNAFGASLYMRALLTAEHVDFQTQFLSTHSNVYRSVLNGTVAAGGGINTTLNDETPEVRAQLRILYQTPETAPHPIVAHPRVPAEVVKALHDALLNLSKDAEGQRLLAEIRMAQPINADYQRDYLSLEKLKIEKFVILEKE</sequence>
<keyword evidence="1" id="KW-0732">Signal</keyword>
<dbReference type="Pfam" id="PF12974">
    <property type="entry name" value="Phosphonate-bd"/>
    <property type="match status" value="1"/>
</dbReference>
<protein>
    <submittedName>
        <fullName evidence="3">Phosphate/phosphite/phosphonate ABC transporter substrate-binding protein</fullName>
    </submittedName>
</protein>
<feature type="chain" id="PRO_5046212545" evidence="1">
    <location>
        <begin position="26"/>
        <end position="292"/>
    </location>
</feature>
<organism evidence="3 4">
    <name type="scientific">Undibacterium cyanobacteriorum</name>
    <dbReference type="NCBI Taxonomy" id="3073561"/>
    <lineage>
        <taxon>Bacteria</taxon>
        <taxon>Pseudomonadati</taxon>
        <taxon>Pseudomonadota</taxon>
        <taxon>Betaproteobacteria</taxon>
        <taxon>Burkholderiales</taxon>
        <taxon>Oxalobacteraceae</taxon>
        <taxon>Undibacterium</taxon>
    </lineage>
</organism>
<dbReference type="PROSITE" id="PS51318">
    <property type="entry name" value="TAT"/>
    <property type="match status" value="1"/>
</dbReference>